<dbReference type="PATRIC" id="fig|755172.3.peg.1053"/>
<name>A0A134AFB8_9FIRM</name>
<organism evidence="1 2">
    <name type="scientific">Aedoeadaptatus coxii</name>
    <dbReference type="NCBI Taxonomy" id="755172"/>
    <lineage>
        <taxon>Bacteria</taxon>
        <taxon>Bacillati</taxon>
        <taxon>Bacillota</taxon>
        <taxon>Tissierellia</taxon>
        <taxon>Tissierellales</taxon>
        <taxon>Peptoniphilaceae</taxon>
        <taxon>Aedoeadaptatus</taxon>
    </lineage>
</organism>
<gene>
    <name evidence="1" type="ORF">HMPREF1863_01095</name>
</gene>
<proteinExistence type="predicted"/>
<dbReference type="Proteomes" id="UP000070442">
    <property type="component" value="Unassembled WGS sequence"/>
</dbReference>
<evidence type="ECO:0000313" key="1">
    <source>
        <dbReference type="EMBL" id="KXB66389.1"/>
    </source>
</evidence>
<accession>A0A134AFB8</accession>
<dbReference type="EMBL" id="LSDG01000030">
    <property type="protein sequence ID" value="KXB66389.1"/>
    <property type="molecule type" value="Genomic_DNA"/>
</dbReference>
<evidence type="ECO:0000313" key="2">
    <source>
        <dbReference type="Proteomes" id="UP000070442"/>
    </source>
</evidence>
<protein>
    <submittedName>
        <fullName evidence="1">Uncharacterized protein</fullName>
    </submittedName>
</protein>
<dbReference type="AlphaFoldDB" id="A0A134AFB8"/>
<reference evidence="2" key="1">
    <citation type="submission" date="2016-01" db="EMBL/GenBank/DDBJ databases">
        <authorList>
            <person name="Mitreva M."/>
            <person name="Pepin K.H."/>
            <person name="Mihindukulasuriya K.A."/>
            <person name="Fulton R."/>
            <person name="Fronick C."/>
            <person name="O'Laughlin M."/>
            <person name="Miner T."/>
            <person name="Herter B."/>
            <person name="Rosa B.A."/>
            <person name="Cordes M."/>
            <person name="Tomlinson C."/>
            <person name="Wollam A."/>
            <person name="Palsikar V.B."/>
            <person name="Mardis E.R."/>
            <person name="Wilson R.K."/>
        </authorList>
    </citation>
    <scope>NUCLEOTIDE SEQUENCE [LARGE SCALE GENOMIC DNA]</scope>
    <source>
        <strain evidence="2">DNF00729</strain>
    </source>
</reference>
<keyword evidence="2" id="KW-1185">Reference proteome</keyword>
<comment type="caution">
    <text evidence="1">The sequence shown here is derived from an EMBL/GenBank/DDBJ whole genome shotgun (WGS) entry which is preliminary data.</text>
</comment>
<sequence>MENCIPAFSLIINSLASSSFKGLKGFFQTISFSHYQQYN</sequence>